<dbReference type="OrthoDB" id="162775at2"/>
<dbReference type="PANTHER" id="PTHR13947:SF37">
    <property type="entry name" value="LD18367P"/>
    <property type="match status" value="1"/>
</dbReference>
<dbReference type="InterPro" id="IPR016181">
    <property type="entry name" value="Acyl_CoA_acyltransferase"/>
</dbReference>
<gene>
    <name evidence="3" type="ORF">CBF36_05150</name>
</gene>
<keyword evidence="1" id="KW-0808">Transferase</keyword>
<dbReference type="Gene3D" id="3.40.630.30">
    <property type="match status" value="1"/>
</dbReference>
<evidence type="ECO:0000259" key="2">
    <source>
        <dbReference type="PROSITE" id="PS51186"/>
    </source>
</evidence>
<dbReference type="PANTHER" id="PTHR13947">
    <property type="entry name" value="GNAT FAMILY N-ACETYLTRANSFERASE"/>
    <property type="match status" value="1"/>
</dbReference>
<evidence type="ECO:0000313" key="4">
    <source>
        <dbReference type="Proteomes" id="UP000288490"/>
    </source>
</evidence>
<dbReference type="SUPFAM" id="SSF55729">
    <property type="entry name" value="Acyl-CoA N-acyltransferases (Nat)"/>
    <property type="match status" value="1"/>
</dbReference>
<dbReference type="InterPro" id="IPR000182">
    <property type="entry name" value="GNAT_dom"/>
</dbReference>
<proteinExistence type="predicted"/>
<dbReference type="Pfam" id="PF00583">
    <property type="entry name" value="Acetyltransf_1"/>
    <property type="match status" value="1"/>
</dbReference>
<evidence type="ECO:0000256" key="1">
    <source>
        <dbReference type="ARBA" id="ARBA00022679"/>
    </source>
</evidence>
<dbReference type="InterPro" id="IPR050769">
    <property type="entry name" value="NAT_camello-type"/>
</dbReference>
<evidence type="ECO:0000313" key="3">
    <source>
        <dbReference type="EMBL" id="RST94595.1"/>
    </source>
</evidence>
<reference evidence="3 4" key="1">
    <citation type="submission" date="2017-05" db="EMBL/GenBank/DDBJ databases">
        <title>Vagococcus spp. assemblies.</title>
        <authorList>
            <person name="Gulvik C.A."/>
        </authorList>
    </citation>
    <scope>NUCLEOTIDE SEQUENCE [LARGE SCALE GENOMIC DNA]</scope>
    <source>
        <strain evidence="3 4">SS1994</strain>
    </source>
</reference>
<keyword evidence="4" id="KW-1185">Reference proteome</keyword>
<dbReference type="AlphaFoldDB" id="A0A429ZLL9"/>
<dbReference type="PROSITE" id="PS51186">
    <property type="entry name" value="GNAT"/>
    <property type="match status" value="1"/>
</dbReference>
<dbReference type="Proteomes" id="UP000288490">
    <property type="component" value="Unassembled WGS sequence"/>
</dbReference>
<dbReference type="CDD" id="cd04301">
    <property type="entry name" value="NAT_SF"/>
    <property type="match status" value="1"/>
</dbReference>
<name>A0A429ZLL9_9ENTE</name>
<feature type="domain" description="N-acetyltransferase" evidence="2">
    <location>
        <begin position="4"/>
        <end position="144"/>
    </location>
</feature>
<sequence>MMSLIIQKIKTITTQHFSLLKQADPDEDMINSYIYRAFLFECLYNNKIVGVLALNQTKENTLEILNISVLEEYQHQGIGSSLLVFTENFAKENHYSTLEVCTGSTSIWQLYFYQKHGFRITDIQTDYFLKNYSTPIFEHGIQLKDQLCLKKEI</sequence>
<comment type="caution">
    <text evidence="3">The sequence shown here is derived from an EMBL/GenBank/DDBJ whole genome shotgun (WGS) entry which is preliminary data.</text>
</comment>
<protein>
    <recommendedName>
        <fullName evidence="2">N-acetyltransferase domain-containing protein</fullName>
    </recommendedName>
</protein>
<dbReference type="GO" id="GO:0008080">
    <property type="term" value="F:N-acetyltransferase activity"/>
    <property type="evidence" value="ECO:0007669"/>
    <property type="project" value="InterPro"/>
</dbReference>
<organism evidence="3 4">
    <name type="scientific">Vagococcus bubulae</name>
    <dbReference type="NCBI Taxonomy" id="1977868"/>
    <lineage>
        <taxon>Bacteria</taxon>
        <taxon>Bacillati</taxon>
        <taxon>Bacillota</taxon>
        <taxon>Bacilli</taxon>
        <taxon>Lactobacillales</taxon>
        <taxon>Enterococcaceae</taxon>
        <taxon>Vagococcus</taxon>
    </lineage>
</organism>
<dbReference type="EMBL" id="NGJT01000007">
    <property type="protein sequence ID" value="RST94595.1"/>
    <property type="molecule type" value="Genomic_DNA"/>
</dbReference>
<accession>A0A429ZLL9</accession>